<dbReference type="Proteomes" id="UP000001662">
    <property type="component" value="Chromosome"/>
</dbReference>
<evidence type="ECO:0000313" key="3">
    <source>
        <dbReference type="Proteomes" id="UP000001662"/>
    </source>
</evidence>
<name>D9R7X6_LACSW</name>
<evidence type="ECO:0000313" key="2">
    <source>
        <dbReference type="EMBL" id="ADL05630.1"/>
    </source>
</evidence>
<dbReference type="eggNOG" id="ENOG502ZBD0">
    <property type="taxonomic scope" value="Bacteria"/>
</dbReference>
<dbReference type="AlphaFoldDB" id="D9R7X6"/>
<organism evidence="2 3">
    <name type="scientific">Lacrimispora saccharolytica (strain ATCC 35040 / DSM 2544 / NRCC 2533 / WM1)</name>
    <name type="common">Clostridium saccharolyticum</name>
    <dbReference type="NCBI Taxonomy" id="610130"/>
    <lineage>
        <taxon>Bacteria</taxon>
        <taxon>Bacillati</taxon>
        <taxon>Bacillota</taxon>
        <taxon>Clostridia</taxon>
        <taxon>Lachnospirales</taxon>
        <taxon>Lachnospiraceae</taxon>
        <taxon>Lacrimispora</taxon>
    </lineage>
</organism>
<dbReference type="OrthoDB" id="7992117at2"/>
<evidence type="ECO:0000259" key="1">
    <source>
        <dbReference type="Pfam" id="PF18406"/>
    </source>
</evidence>
<dbReference type="HOGENOM" id="CLU_100167_0_0_9"/>
<accession>D9R7X6</accession>
<dbReference type="Pfam" id="PF18406">
    <property type="entry name" value="DUF1281_C"/>
    <property type="match status" value="1"/>
</dbReference>
<dbReference type="STRING" id="610130.Closa_3097"/>
<protein>
    <recommendedName>
        <fullName evidence="1">YubB ferredoxin-like domain-containing protein</fullName>
    </recommendedName>
</protein>
<dbReference type="RefSeq" id="WP_013273713.1">
    <property type="nucleotide sequence ID" value="NC_014376.1"/>
</dbReference>
<dbReference type="PaxDb" id="610130-Closa_3097"/>
<proteinExistence type="predicted"/>
<feature type="domain" description="YubB ferredoxin-like" evidence="1">
    <location>
        <begin position="81"/>
        <end position="166"/>
    </location>
</feature>
<dbReference type="EMBL" id="CP002109">
    <property type="protein sequence ID" value="ADL05630.1"/>
    <property type="molecule type" value="Genomic_DNA"/>
</dbReference>
<dbReference type="InterPro" id="IPR041329">
    <property type="entry name" value="YubB_C"/>
</dbReference>
<sequence length="196" mass="22556">MPNHVTNILRVSGDQEQIRAMFEAIKDDKIGLGSIDFNKVIPMPEHIFRGNLGMAEREKYGKDNWYDWSISNWGTKWNSYGYDTVYTPKEFDGEHIKFQTAWSYPDPLIVALSKQYPNLQFEVIWADEDFGYNTGKKEYENGEETFCHVPPGGSKEALELASEVHGLNLSEIGYLLNEETGEYEFCNPDESMSLKM</sequence>
<reference evidence="2" key="1">
    <citation type="submission" date="2010-07" db="EMBL/GenBank/DDBJ databases">
        <title>Complete sequence of Clostridium saccharolyticum WM1.</title>
        <authorList>
            <consortium name="US DOE Joint Genome Institute"/>
            <person name="Lucas S."/>
            <person name="Copeland A."/>
            <person name="Lapidus A."/>
            <person name="Cheng J.-F."/>
            <person name="Bruce D."/>
            <person name="Goodwin L."/>
            <person name="Pitluck S."/>
            <person name="Chertkov O."/>
            <person name="Detter J.C."/>
            <person name="Han C."/>
            <person name="Tapia R."/>
            <person name="Land M."/>
            <person name="Hauser L."/>
            <person name="Chang Y.-J."/>
            <person name="Jeffries C."/>
            <person name="Kyrpides N."/>
            <person name="Ivanova N."/>
            <person name="Mikhailova N."/>
            <person name="Mouttaki H."/>
            <person name="Lin L."/>
            <person name="Zhou J."/>
            <person name="Hemme C.L."/>
            <person name="Woyke T."/>
        </authorList>
    </citation>
    <scope>NUCLEOTIDE SEQUENCE [LARGE SCALE GENOMIC DNA]</scope>
    <source>
        <strain evidence="2">WM1</strain>
    </source>
</reference>
<keyword evidence="3" id="KW-1185">Reference proteome</keyword>
<dbReference type="KEGG" id="csh:Closa_3097"/>
<gene>
    <name evidence="2" type="ordered locus">Closa_3097</name>
</gene>